<proteinExistence type="predicted"/>
<organism evidence="6 7">
    <name type="scientific">Musa troglodytarum</name>
    <name type="common">fe'i banana</name>
    <dbReference type="NCBI Taxonomy" id="320322"/>
    <lineage>
        <taxon>Eukaryota</taxon>
        <taxon>Viridiplantae</taxon>
        <taxon>Streptophyta</taxon>
        <taxon>Embryophyta</taxon>
        <taxon>Tracheophyta</taxon>
        <taxon>Spermatophyta</taxon>
        <taxon>Magnoliopsida</taxon>
        <taxon>Liliopsida</taxon>
        <taxon>Zingiberales</taxon>
        <taxon>Musaceae</taxon>
        <taxon>Musa</taxon>
    </lineage>
</organism>
<dbReference type="PANTHER" id="PTHR45969:SF81">
    <property type="entry name" value="OS08G0157400 PROTEIN"/>
    <property type="match status" value="1"/>
</dbReference>
<keyword evidence="3" id="KW-0862">Zinc</keyword>
<dbReference type="Gene3D" id="3.30.40.10">
    <property type="entry name" value="Zinc/RING finger domain, C3HC4 (zinc finger)"/>
    <property type="match status" value="1"/>
</dbReference>
<evidence type="ECO:0000313" key="7">
    <source>
        <dbReference type="Proteomes" id="UP001055439"/>
    </source>
</evidence>
<sequence length="409" mass="45135">MWSLLAEVKKGWDVKRDPAAMSKLNMYDKIDPVDCTLELDKSQSIWGQEISVTYEVVFGRIDIGCLLSLSGMELECHETFWTIPGKDILILLEDKVGMTTTKNATNAPLLQELGRGSRNPGVGELDSGICTNYCRGKRCEVHPCQCTHVNKLTFELSCQATHYGYGRVLRKLHMFSQSLSIPGDGSICSALRFLRTPKKERSHGMFIALCLAARSVTFIEAYLPPPTHSFSFHKPPLPPAIPLPRLARSSMGFPSVCYTVILPRPVAFVVNLLDRIKLAVSMTLFYLGLSASYEDYFAFPLQLPDLPSPLSLPTPPSAIKTRLPVVRFSTLRPSSPHGGEAICAVCLGALEAKHEVRQLGNCSHAFHKACIDKWVDIGQLTCPLCRAQLLPKGSEEEDDDAAFAEPSRG</sequence>
<keyword evidence="1" id="KW-0479">Metal-binding</keyword>
<dbReference type="PANTHER" id="PTHR45969">
    <property type="entry name" value="RING ZINC FINGER PROTEIN-RELATED"/>
    <property type="match status" value="1"/>
</dbReference>
<dbReference type="SUPFAM" id="SSF57850">
    <property type="entry name" value="RING/U-box"/>
    <property type="match status" value="1"/>
</dbReference>
<dbReference type="GO" id="GO:0061630">
    <property type="term" value="F:ubiquitin protein ligase activity"/>
    <property type="evidence" value="ECO:0007669"/>
    <property type="project" value="TreeGrafter"/>
</dbReference>
<accession>A0A9E7LAM5</accession>
<evidence type="ECO:0000256" key="4">
    <source>
        <dbReference type="PROSITE-ProRule" id="PRU00175"/>
    </source>
</evidence>
<dbReference type="InterPro" id="IPR013083">
    <property type="entry name" value="Znf_RING/FYVE/PHD"/>
</dbReference>
<protein>
    <submittedName>
        <fullName evidence="6">Zinc finger, C3HC4 type, domain containing protein</fullName>
    </submittedName>
</protein>
<dbReference type="Pfam" id="PF13639">
    <property type="entry name" value="zf-RING_2"/>
    <property type="match status" value="1"/>
</dbReference>
<dbReference type="InterPro" id="IPR001841">
    <property type="entry name" value="Znf_RING"/>
</dbReference>
<dbReference type="Proteomes" id="UP001055439">
    <property type="component" value="Chromosome 9"/>
</dbReference>
<dbReference type="AlphaFoldDB" id="A0A9E7LAM5"/>
<feature type="domain" description="RING-type" evidence="5">
    <location>
        <begin position="343"/>
        <end position="386"/>
    </location>
</feature>
<evidence type="ECO:0000256" key="1">
    <source>
        <dbReference type="ARBA" id="ARBA00022723"/>
    </source>
</evidence>
<dbReference type="GO" id="GO:0008270">
    <property type="term" value="F:zinc ion binding"/>
    <property type="evidence" value="ECO:0007669"/>
    <property type="project" value="UniProtKB-KW"/>
</dbReference>
<dbReference type="OrthoDB" id="10386407at2759"/>
<keyword evidence="7" id="KW-1185">Reference proteome</keyword>
<evidence type="ECO:0000313" key="6">
    <source>
        <dbReference type="EMBL" id="URE43729.1"/>
    </source>
</evidence>
<evidence type="ECO:0000256" key="2">
    <source>
        <dbReference type="ARBA" id="ARBA00022771"/>
    </source>
</evidence>
<dbReference type="SMART" id="SM00184">
    <property type="entry name" value="RING"/>
    <property type="match status" value="1"/>
</dbReference>
<reference evidence="6" key="1">
    <citation type="submission" date="2022-05" db="EMBL/GenBank/DDBJ databases">
        <title>The Musa troglodytarum L. genome provides insights into the mechanism of non-climacteric behaviour and enrichment of carotenoids.</title>
        <authorList>
            <person name="Wang J."/>
        </authorList>
    </citation>
    <scope>NUCLEOTIDE SEQUENCE</scope>
    <source>
        <tissue evidence="6">Leaf</tissue>
    </source>
</reference>
<evidence type="ECO:0000256" key="3">
    <source>
        <dbReference type="ARBA" id="ARBA00022833"/>
    </source>
</evidence>
<name>A0A9E7LAM5_9LILI</name>
<dbReference type="GO" id="GO:0016567">
    <property type="term" value="P:protein ubiquitination"/>
    <property type="evidence" value="ECO:0007669"/>
    <property type="project" value="TreeGrafter"/>
</dbReference>
<dbReference type="EMBL" id="CP097511">
    <property type="protein sequence ID" value="URE43729.1"/>
    <property type="molecule type" value="Genomic_DNA"/>
</dbReference>
<evidence type="ECO:0000259" key="5">
    <source>
        <dbReference type="PROSITE" id="PS50089"/>
    </source>
</evidence>
<keyword evidence="2 4" id="KW-0863">Zinc-finger</keyword>
<dbReference type="PROSITE" id="PS50089">
    <property type="entry name" value="ZF_RING_2"/>
    <property type="match status" value="1"/>
</dbReference>
<gene>
    <name evidence="6" type="ORF">MUK42_14212</name>
</gene>